<dbReference type="InterPro" id="IPR029058">
    <property type="entry name" value="AB_hydrolase_fold"/>
</dbReference>
<evidence type="ECO:0000313" key="1">
    <source>
        <dbReference type="EMBL" id="MBB3170195.1"/>
    </source>
</evidence>
<comment type="caution">
    <text evidence="1">The sequence shown here is derived from an EMBL/GenBank/DDBJ whole genome shotgun (WGS) entry which is preliminary data.</text>
</comment>
<accession>A0A839UXZ4</accession>
<dbReference type="Proteomes" id="UP000559987">
    <property type="component" value="Unassembled WGS sequence"/>
</dbReference>
<dbReference type="RefSeq" id="WP_183911693.1">
    <property type="nucleotide sequence ID" value="NZ_JACHXZ010000007.1"/>
</dbReference>
<keyword evidence="2" id="KW-1185">Reference proteome</keyword>
<protein>
    <submittedName>
        <fullName evidence="1">Uncharacterized protein</fullName>
    </submittedName>
</protein>
<dbReference type="EMBL" id="JACHXZ010000007">
    <property type="protein sequence ID" value="MBB3170195.1"/>
    <property type="molecule type" value="Genomic_DNA"/>
</dbReference>
<sequence length="57" mass="6516">MLMMDVPAYGGQYFFSRANALADQLNVPMQWQIQKVPGVGHDYKKMSQSAAAYLYRK</sequence>
<proteinExistence type="predicted"/>
<organism evidence="1 2">
    <name type="scientific">Simiduia aestuariiviva</name>
    <dbReference type="NCBI Taxonomy" id="1510459"/>
    <lineage>
        <taxon>Bacteria</taxon>
        <taxon>Pseudomonadati</taxon>
        <taxon>Pseudomonadota</taxon>
        <taxon>Gammaproteobacteria</taxon>
        <taxon>Cellvibrionales</taxon>
        <taxon>Cellvibrionaceae</taxon>
        <taxon>Simiduia</taxon>
    </lineage>
</organism>
<dbReference type="Gene3D" id="3.40.50.1820">
    <property type="entry name" value="alpha/beta hydrolase"/>
    <property type="match status" value="1"/>
</dbReference>
<name>A0A839UXZ4_9GAMM</name>
<reference evidence="1 2" key="1">
    <citation type="submission" date="2020-08" db="EMBL/GenBank/DDBJ databases">
        <title>Genomic Encyclopedia of Type Strains, Phase III (KMG-III): the genomes of soil and plant-associated and newly described type strains.</title>
        <authorList>
            <person name="Whitman W."/>
        </authorList>
    </citation>
    <scope>NUCLEOTIDE SEQUENCE [LARGE SCALE GENOMIC DNA]</scope>
    <source>
        <strain evidence="1 2">CECT 8571</strain>
    </source>
</reference>
<evidence type="ECO:0000313" key="2">
    <source>
        <dbReference type="Proteomes" id="UP000559987"/>
    </source>
</evidence>
<dbReference type="AlphaFoldDB" id="A0A839UXZ4"/>
<gene>
    <name evidence="1" type="ORF">FHS30_003418</name>
</gene>